<proteinExistence type="predicted"/>
<accession>A0A942I1Y3</accession>
<sequence length="95" mass="10610">MAKLRLLLSSLLSFWAMRVAPKEMRGIMGGIATMLEMFPEELRKGREGGVIVVPWSITEEGAKLSEYLAEAALDEVADARTEYASPHYYDKMIGD</sequence>
<comment type="caution">
    <text evidence="1">The sequence shown here is derived from an EMBL/GenBank/DDBJ whole genome shotgun (WGS) entry which is preliminary data.</text>
</comment>
<gene>
    <name evidence="1" type="ORF">KEU06_08855</name>
</gene>
<evidence type="ECO:0000313" key="2">
    <source>
        <dbReference type="Proteomes" id="UP000680348"/>
    </source>
</evidence>
<reference evidence="1" key="1">
    <citation type="submission" date="2021-04" db="EMBL/GenBank/DDBJ databases">
        <title>Pseudaminobacter soli sp. nov., isolated from paddy soil contaminated by heavy metals.</title>
        <authorList>
            <person name="Zhang K."/>
        </authorList>
    </citation>
    <scope>NUCLEOTIDE SEQUENCE</scope>
    <source>
        <strain evidence="1">19-2017</strain>
    </source>
</reference>
<evidence type="ECO:0000313" key="1">
    <source>
        <dbReference type="EMBL" id="MBS3648737.1"/>
    </source>
</evidence>
<dbReference type="AlphaFoldDB" id="A0A942I1Y3"/>
<protein>
    <submittedName>
        <fullName evidence="1">Uncharacterized protein</fullName>
    </submittedName>
</protein>
<dbReference type="RefSeq" id="WP_188254301.1">
    <property type="nucleotide sequence ID" value="NZ_JABVCF010000004.1"/>
</dbReference>
<name>A0A942I1Y3_9HYPH</name>
<dbReference type="Proteomes" id="UP000680348">
    <property type="component" value="Unassembled WGS sequence"/>
</dbReference>
<keyword evidence="2" id="KW-1185">Reference proteome</keyword>
<dbReference type="EMBL" id="JAGWCR010000004">
    <property type="protein sequence ID" value="MBS3648737.1"/>
    <property type="molecule type" value="Genomic_DNA"/>
</dbReference>
<organism evidence="1 2">
    <name type="scientific">Pseudaminobacter soli</name>
    <name type="common">ex Zhang et al. 2022</name>
    <dbReference type="NCBI Taxonomy" id="2831468"/>
    <lineage>
        <taxon>Bacteria</taxon>
        <taxon>Pseudomonadati</taxon>
        <taxon>Pseudomonadota</taxon>
        <taxon>Alphaproteobacteria</taxon>
        <taxon>Hyphomicrobiales</taxon>
        <taxon>Phyllobacteriaceae</taxon>
        <taxon>Pseudaminobacter</taxon>
    </lineage>
</organism>